<name>U4L3R0_PYROM</name>
<dbReference type="EMBL" id="HF935612">
    <property type="protein sequence ID" value="CCX11380.1"/>
    <property type="molecule type" value="Genomic_DNA"/>
</dbReference>
<keyword evidence="2" id="KW-0472">Membrane</keyword>
<feature type="compositionally biased region" description="Polar residues" evidence="1">
    <location>
        <begin position="1"/>
        <end position="18"/>
    </location>
</feature>
<dbReference type="AlphaFoldDB" id="U4L3R0"/>
<feature type="region of interest" description="Disordered" evidence="1">
    <location>
        <begin position="1"/>
        <end position="25"/>
    </location>
</feature>
<evidence type="ECO:0000256" key="2">
    <source>
        <dbReference type="SAM" id="Phobius"/>
    </source>
</evidence>
<evidence type="ECO:0000256" key="1">
    <source>
        <dbReference type="SAM" id="MobiDB-lite"/>
    </source>
</evidence>
<keyword evidence="2" id="KW-0812">Transmembrane</keyword>
<evidence type="ECO:0000313" key="4">
    <source>
        <dbReference type="Proteomes" id="UP000018144"/>
    </source>
</evidence>
<organism evidence="3 4">
    <name type="scientific">Pyronema omphalodes (strain CBS 100304)</name>
    <name type="common">Pyronema confluens</name>
    <dbReference type="NCBI Taxonomy" id="1076935"/>
    <lineage>
        <taxon>Eukaryota</taxon>
        <taxon>Fungi</taxon>
        <taxon>Dikarya</taxon>
        <taxon>Ascomycota</taxon>
        <taxon>Pezizomycotina</taxon>
        <taxon>Pezizomycetes</taxon>
        <taxon>Pezizales</taxon>
        <taxon>Pyronemataceae</taxon>
        <taxon>Pyronema</taxon>
    </lineage>
</organism>
<evidence type="ECO:0000313" key="3">
    <source>
        <dbReference type="EMBL" id="CCX11380.1"/>
    </source>
</evidence>
<reference evidence="3 4" key="1">
    <citation type="journal article" date="2013" name="PLoS Genet.">
        <title>The genome and development-dependent transcriptomes of Pyronema confluens: a window into fungal evolution.</title>
        <authorList>
            <person name="Traeger S."/>
            <person name="Altegoer F."/>
            <person name="Freitag M."/>
            <person name="Gabaldon T."/>
            <person name="Kempken F."/>
            <person name="Kumar A."/>
            <person name="Marcet-Houben M."/>
            <person name="Poggeler S."/>
            <person name="Stajich J.E."/>
            <person name="Nowrousian M."/>
        </authorList>
    </citation>
    <scope>NUCLEOTIDE SEQUENCE [LARGE SCALE GENOMIC DNA]</scope>
    <source>
        <strain evidence="4">CBS 100304</strain>
        <tissue evidence="3">Vegetative mycelium</tissue>
    </source>
</reference>
<dbReference type="Proteomes" id="UP000018144">
    <property type="component" value="Unassembled WGS sequence"/>
</dbReference>
<keyword evidence="4" id="KW-1185">Reference proteome</keyword>
<keyword evidence="2" id="KW-1133">Transmembrane helix</keyword>
<proteinExistence type="predicted"/>
<gene>
    <name evidence="3" type="ORF">PCON_10974</name>
</gene>
<protein>
    <submittedName>
        <fullName evidence="3">Uncharacterized protein</fullName>
    </submittedName>
</protein>
<accession>U4L3R0</accession>
<feature type="transmembrane region" description="Helical" evidence="2">
    <location>
        <begin position="401"/>
        <end position="419"/>
    </location>
</feature>
<sequence length="420" mass="48308">MSYQHTQAAASIGRSQSHNNRRQSDTLETSALFEAVDDLVRKIDTLIRSYDASYWPQETLANGYWGAVADGKDGDLARILEAIVKMLEDRLEEMNRLNAFGSLLEHKLNSGRLGSLMTTMIRGCGGGLDWVREKRLSQEIPGQVVCALFGKWYENLWKDGDAKSIDAVGLEILLQNLAKFKGFIDDMFYFWNRDEGILSLTEFQYLPKRDLKPEQGHSGVQSPALGIDPRAFVRRMFEIFDACIEKSEPNYRSAGRLRTISNIWQDLRLNHPSLLLNHAKKLKTILAAIKHSLNESLDRTELPFVYAEQLFGKWLLEYLKRPEKVNDDSWLDMHAAIKYLDKFAKVMSTVDLGRKEERGWRLGTKIWINDNLWDETNVQAVVTEVLQDRPVQVMQNVFPQFTLRVIILIIIWIFAAAYFT</sequence>